<organism evidence="1 2">
    <name type="scientific">Lepagella muris</name>
    <dbReference type="NCBI Taxonomy" id="3032870"/>
    <lineage>
        <taxon>Bacteria</taxon>
        <taxon>Pseudomonadati</taxon>
        <taxon>Bacteroidota</taxon>
        <taxon>Bacteroidia</taxon>
        <taxon>Bacteroidales</taxon>
        <taxon>Muribaculaceae</taxon>
        <taxon>Lepagella</taxon>
    </lineage>
</organism>
<comment type="caution">
    <text evidence="1">The sequence shown here is derived from an EMBL/GenBank/DDBJ whole genome shotgun (WGS) entry which is preliminary data.</text>
</comment>
<name>A0AC61RJR5_9BACT</name>
<keyword evidence="2" id="KW-1185">Reference proteome</keyword>
<dbReference type="Proteomes" id="UP000306319">
    <property type="component" value="Unassembled WGS sequence"/>
</dbReference>
<dbReference type="EMBL" id="SRYB01000004">
    <property type="protein sequence ID" value="TGY80031.1"/>
    <property type="molecule type" value="Genomic_DNA"/>
</dbReference>
<proteinExistence type="predicted"/>
<accession>A0AC61RJR5</accession>
<reference evidence="1" key="1">
    <citation type="submission" date="2019-04" db="EMBL/GenBank/DDBJ databases">
        <title>Microbes associate with the intestines of laboratory mice.</title>
        <authorList>
            <person name="Navarre W."/>
            <person name="Wong E."/>
            <person name="Huang K."/>
            <person name="Tropini C."/>
            <person name="Ng K."/>
            <person name="Yu B."/>
        </authorList>
    </citation>
    <scope>NUCLEOTIDE SEQUENCE</scope>
    <source>
        <strain evidence="1">NM04_E33</strain>
    </source>
</reference>
<gene>
    <name evidence="1" type="ORF">E5331_04400</name>
</gene>
<evidence type="ECO:0000313" key="2">
    <source>
        <dbReference type="Proteomes" id="UP000306319"/>
    </source>
</evidence>
<evidence type="ECO:0000313" key="1">
    <source>
        <dbReference type="EMBL" id="TGY80031.1"/>
    </source>
</evidence>
<sequence>MKLLNLAASGFLLFGASCAGAAGFKAENVDMPYIPSSTDSVALRPLALDKLPVGAIKPEGWLLRQLELQRDGLNGHLSEISAWLDKNNNAWLVKGGDRGWEEVPYWLRGYSHLAFLLNDPDMIKESQFWIDAVLASQQEDGYFGPDNMRNGKREVWAQMIMLWILQNYYEFTADERVLPFMKRYFEWEMAQADENFLEDYWENCRGGDNMWSVVWYYNQTGDKSVLPLIEKIHRNNADCTNPSRLPNWHNVNIAQYFREPAEMYLLTGDSVMLDATYNVHEMIRRNFGQVPGGMFGADENARIGYTDPRQGTETCGFAEQILSDGVMIGITADQLWAENMEDVAFNSFPAAMMPDLTALRYITSPNQTISDSENHHPGIDNRGPFLNMNPFSSRCCQHNHGLGWPSFTQALTFSTKDKGVAYTVYAPNTATLTVADGKVVTITEETQYPFEDVLRFKVSTKDKVSFPIYFRIPSWTKDAKVTVNGKKVGNPQPGEYLRIDGEWKDGDVVELKFPMELSLRRWEANRNSASVNYGPLTLSLRINERYEKVNSAEKAIGDSNWLEGADPEKWPTYEIYADSPWNYSLILPEDNPFAAFKVTRKEWPADNQPFTIDNVPLEIKATGRLIPSWGIDETGLTGVLPGERAKRSAQVDEITLVPMGAARLRISSFPTSSK</sequence>
<protein>
    <submittedName>
        <fullName evidence="1">Uncharacterized protein</fullName>
    </submittedName>
</protein>